<gene>
    <name evidence="1" type="ORF">F5Z01DRAFT_644564</name>
</gene>
<name>A0A9P7ZUK5_9HYPO</name>
<dbReference type="EMBL" id="MU251244">
    <property type="protein sequence ID" value="KAG9257913.1"/>
    <property type="molecule type" value="Genomic_DNA"/>
</dbReference>
<protein>
    <submittedName>
        <fullName evidence="1">Uncharacterized protein</fullName>
    </submittedName>
</protein>
<organism evidence="1 2">
    <name type="scientific">Emericellopsis atlantica</name>
    <dbReference type="NCBI Taxonomy" id="2614577"/>
    <lineage>
        <taxon>Eukaryota</taxon>
        <taxon>Fungi</taxon>
        <taxon>Dikarya</taxon>
        <taxon>Ascomycota</taxon>
        <taxon>Pezizomycotina</taxon>
        <taxon>Sordariomycetes</taxon>
        <taxon>Hypocreomycetidae</taxon>
        <taxon>Hypocreales</taxon>
        <taxon>Bionectriaceae</taxon>
        <taxon>Emericellopsis</taxon>
    </lineage>
</organism>
<comment type="caution">
    <text evidence="1">The sequence shown here is derived from an EMBL/GenBank/DDBJ whole genome shotgun (WGS) entry which is preliminary data.</text>
</comment>
<dbReference type="RefSeq" id="XP_046121837.1">
    <property type="nucleotide sequence ID" value="XM_046262782.1"/>
</dbReference>
<proteinExistence type="predicted"/>
<sequence length="193" mass="21443">MKLRAIRQEPLNMSKGGRAQKIADGMETLQQEGGALTMTFPKGLGWCIESVFVVHMKCYHSRQNNSSLLKVKTTRRLRPFFEDRSQWCSSAVAQVSDVSAAPTEWIEASITSSILECSLEENVQLEFGQAPAWSVTNLETAGAFDDICRPALGMIARMDHVGQRNIYSESASRGSLSTARQGDNAEREGYAYW</sequence>
<dbReference type="AlphaFoldDB" id="A0A9P7ZUK5"/>
<dbReference type="Proteomes" id="UP000887229">
    <property type="component" value="Unassembled WGS sequence"/>
</dbReference>
<evidence type="ECO:0000313" key="2">
    <source>
        <dbReference type="Proteomes" id="UP000887229"/>
    </source>
</evidence>
<dbReference type="GeneID" id="70293685"/>
<keyword evidence="2" id="KW-1185">Reference proteome</keyword>
<dbReference type="OrthoDB" id="3439512at2759"/>
<reference evidence="1" key="1">
    <citation type="journal article" date="2021" name="IMA Fungus">
        <title>Genomic characterization of three marine fungi, including Emericellopsis atlantica sp. nov. with signatures of a generalist lifestyle and marine biomass degradation.</title>
        <authorList>
            <person name="Hagestad O.C."/>
            <person name="Hou L."/>
            <person name="Andersen J.H."/>
            <person name="Hansen E.H."/>
            <person name="Altermark B."/>
            <person name="Li C."/>
            <person name="Kuhnert E."/>
            <person name="Cox R.J."/>
            <person name="Crous P.W."/>
            <person name="Spatafora J.W."/>
            <person name="Lail K."/>
            <person name="Amirebrahimi M."/>
            <person name="Lipzen A."/>
            <person name="Pangilinan J."/>
            <person name="Andreopoulos W."/>
            <person name="Hayes R.D."/>
            <person name="Ng V."/>
            <person name="Grigoriev I.V."/>
            <person name="Jackson S.A."/>
            <person name="Sutton T.D.S."/>
            <person name="Dobson A.D.W."/>
            <person name="Rama T."/>
        </authorList>
    </citation>
    <scope>NUCLEOTIDE SEQUENCE</scope>
    <source>
        <strain evidence="1">TS7</strain>
    </source>
</reference>
<accession>A0A9P7ZUK5</accession>
<evidence type="ECO:0000313" key="1">
    <source>
        <dbReference type="EMBL" id="KAG9257913.1"/>
    </source>
</evidence>